<dbReference type="RefSeq" id="WP_232091239.1">
    <property type="nucleotide sequence ID" value="NZ_LR812090.1"/>
</dbReference>
<reference evidence="2 3" key="1">
    <citation type="submission" date="2020-06" db="EMBL/GenBank/DDBJ databases">
        <authorList>
            <person name="Duchaud E."/>
        </authorList>
    </citation>
    <scope>NUCLEOTIDE SEQUENCE [LARGE SCALE GENOMIC DNA]</scope>
    <source>
        <strain evidence="2">Alteromonas fortis</strain>
    </source>
</reference>
<keyword evidence="1" id="KW-1133">Transmembrane helix</keyword>
<gene>
    <name evidence="2" type="ORF">ALFOR1_50042</name>
</gene>
<feature type="transmembrane region" description="Helical" evidence="1">
    <location>
        <begin position="37"/>
        <end position="62"/>
    </location>
</feature>
<dbReference type="Proteomes" id="UP000509458">
    <property type="component" value="Chromosome"/>
</dbReference>
<feature type="transmembrane region" description="Helical" evidence="1">
    <location>
        <begin position="6"/>
        <end position="25"/>
    </location>
</feature>
<protein>
    <recommendedName>
        <fullName evidence="4">Ion channel</fullName>
    </recommendedName>
</protein>
<evidence type="ECO:0008006" key="4">
    <source>
        <dbReference type="Google" id="ProtNLM"/>
    </source>
</evidence>
<accession>A0A6T9Y2M3</accession>
<keyword evidence="1" id="KW-0472">Membrane</keyword>
<evidence type="ECO:0000313" key="2">
    <source>
        <dbReference type="EMBL" id="CAB9495360.1"/>
    </source>
</evidence>
<proteinExistence type="predicted"/>
<feature type="transmembrane region" description="Helical" evidence="1">
    <location>
        <begin position="109"/>
        <end position="133"/>
    </location>
</feature>
<sequence length="143" mass="16506">MLLFACVLFMLFSAIEIIIFHYWGLRTITQFSKRFSSHFMMSVSVVVCLFLIHLVEIAWYTLMTYFAYEVWGINGFKGDVSLSIDDYVHIAASSFTTLGSLTHTPHSELAIFIDSISLVGFMMLTWSATYYYNIFSNSELRDK</sequence>
<evidence type="ECO:0000256" key="1">
    <source>
        <dbReference type="SAM" id="Phobius"/>
    </source>
</evidence>
<keyword evidence="1" id="KW-0812">Transmembrane</keyword>
<name>A0A6T9Y2M3_ALTMA</name>
<dbReference type="AlphaFoldDB" id="A0A6T9Y2M3"/>
<dbReference type="EMBL" id="LR812090">
    <property type="protein sequence ID" value="CAB9495360.1"/>
    <property type="molecule type" value="Genomic_DNA"/>
</dbReference>
<evidence type="ECO:0000313" key="3">
    <source>
        <dbReference type="Proteomes" id="UP000509458"/>
    </source>
</evidence>
<organism evidence="2 3">
    <name type="scientific">Alteromonas macleodii</name>
    <name type="common">Pseudoalteromonas macleodii</name>
    <dbReference type="NCBI Taxonomy" id="28108"/>
    <lineage>
        <taxon>Bacteria</taxon>
        <taxon>Pseudomonadati</taxon>
        <taxon>Pseudomonadota</taxon>
        <taxon>Gammaproteobacteria</taxon>
        <taxon>Alteromonadales</taxon>
        <taxon>Alteromonadaceae</taxon>
        <taxon>Alteromonas/Salinimonas group</taxon>
        <taxon>Alteromonas</taxon>
    </lineage>
</organism>